<dbReference type="Pfam" id="PF00437">
    <property type="entry name" value="T2SSE"/>
    <property type="match status" value="1"/>
</dbReference>
<dbReference type="Gene3D" id="3.30.450.90">
    <property type="match status" value="1"/>
</dbReference>
<comment type="caution">
    <text evidence="3">The sequence shown here is derived from an EMBL/GenBank/DDBJ whole genome shotgun (WGS) entry which is preliminary data.</text>
</comment>
<dbReference type="EMBL" id="JACOPG010000001">
    <property type="protein sequence ID" value="MBC5685719.1"/>
    <property type="molecule type" value="Genomic_DNA"/>
</dbReference>
<dbReference type="Proteomes" id="UP000643810">
    <property type="component" value="Unassembled WGS sequence"/>
</dbReference>
<reference evidence="3 4" key="1">
    <citation type="submission" date="2020-08" db="EMBL/GenBank/DDBJ databases">
        <title>Genome public.</title>
        <authorList>
            <person name="Liu C."/>
            <person name="Sun Q."/>
        </authorList>
    </citation>
    <scope>NUCLEOTIDE SEQUENCE [LARGE SCALE GENOMIC DNA]</scope>
    <source>
        <strain evidence="3 4">NSJ-9</strain>
    </source>
</reference>
<dbReference type="RefSeq" id="WP_158575117.1">
    <property type="nucleotide sequence ID" value="NZ_JACOPG010000001.1"/>
</dbReference>
<dbReference type="PANTHER" id="PTHR30486">
    <property type="entry name" value="TWITCHING MOTILITY PROTEIN PILT"/>
    <property type="match status" value="1"/>
</dbReference>
<feature type="domain" description="Bacterial type II secretion system protein E" evidence="2">
    <location>
        <begin position="100"/>
        <end position="264"/>
    </location>
</feature>
<dbReference type="Gene3D" id="3.40.50.300">
    <property type="entry name" value="P-loop containing nucleotide triphosphate hydrolases"/>
    <property type="match status" value="1"/>
</dbReference>
<evidence type="ECO:0000313" key="4">
    <source>
        <dbReference type="Proteomes" id="UP000643810"/>
    </source>
</evidence>
<gene>
    <name evidence="3" type="primary">tadA</name>
    <name evidence="3" type="ORF">H8R94_03650</name>
</gene>
<proteinExistence type="inferred from homology"/>
<name>A0ABR7GE63_9FIRM</name>
<dbReference type="InterPro" id="IPR050921">
    <property type="entry name" value="T4SS_GSP_E_ATPase"/>
</dbReference>
<dbReference type="PANTHER" id="PTHR30486:SF6">
    <property type="entry name" value="TYPE IV PILUS RETRACTATION ATPASE PILT"/>
    <property type="match status" value="1"/>
</dbReference>
<evidence type="ECO:0000259" key="2">
    <source>
        <dbReference type="Pfam" id="PF00437"/>
    </source>
</evidence>
<keyword evidence="4" id="KW-1185">Reference proteome</keyword>
<protein>
    <submittedName>
        <fullName evidence="3">Flp pilus assembly complex ATPase component TadA</fullName>
    </submittedName>
</protein>
<dbReference type="InterPro" id="IPR027417">
    <property type="entry name" value="P-loop_NTPase"/>
</dbReference>
<evidence type="ECO:0000313" key="3">
    <source>
        <dbReference type="EMBL" id="MBC5685719.1"/>
    </source>
</evidence>
<sequence>MSERMIALGKSGDFFGPLYPYIIDDDVTDVDYNGREVWITDSDNCRHVCKDLILSQDFVDQFTGRVANGVSKAFNRQNPVLEAETASLRITIVHESVCLTGRSICIRKSLPYVRLHARQMIAEGYCKEEVLDLLLSCVADHKNIVVVGEPGAGKTELCKFLSGYIPEDERVITIEDTTEWHYPSMHPDHDCLELRINRQMDYTQAIKTCLRLNPKWIMLSETRSKEVVYLMECLSTGVHGMTTLHTSDVRKIPDRMLNMAGNERDAGRMENDIYSFIDVGILVRRRGWEDSMERYQISRYIDQVCFFSREDGKNQVQIVVEDGKVISDAWGERKGTYYEAKVAMG</sequence>
<dbReference type="InterPro" id="IPR001482">
    <property type="entry name" value="T2SS/T4SS_dom"/>
</dbReference>
<evidence type="ECO:0000256" key="1">
    <source>
        <dbReference type="ARBA" id="ARBA00006611"/>
    </source>
</evidence>
<accession>A0ABR7GE63</accession>
<dbReference type="SUPFAM" id="SSF52540">
    <property type="entry name" value="P-loop containing nucleoside triphosphate hydrolases"/>
    <property type="match status" value="1"/>
</dbReference>
<comment type="similarity">
    <text evidence="1">Belongs to the GSP E family.</text>
</comment>
<organism evidence="3 4">
    <name type="scientific">Roseburia lenta</name>
    <dbReference type="NCBI Taxonomy" id="2763061"/>
    <lineage>
        <taxon>Bacteria</taxon>
        <taxon>Bacillati</taxon>
        <taxon>Bacillota</taxon>
        <taxon>Clostridia</taxon>
        <taxon>Lachnospirales</taxon>
        <taxon>Lachnospiraceae</taxon>
        <taxon>Roseburia</taxon>
    </lineage>
</organism>